<reference evidence="5 6" key="1">
    <citation type="submission" date="2024-03" db="EMBL/GenBank/DDBJ databases">
        <title>The Acrasis kona genome and developmental transcriptomes reveal deep origins of eukaryotic multicellular pathways.</title>
        <authorList>
            <person name="Sheikh S."/>
            <person name="Fu C.-J."/>
            <person name="Brown M.W."/>
            <person name="Baldauf S.L."/>
        </authorList>
    </citation>
    <scope>NUCLEOTIDE SEQUENCE [LARGE SCALE GENOMIC DNA]</scope>
    <source>
        <strain evidence="5 6">ATCC MYA-3509</strain>
    </source>
</reference>
<evidence type="ECO:0000313" key="6">
    <source>
        <dbReference type="Proteomes" id="UP001431209"/>
    </source>
</evidence>
<accession>A0AAW2Z4H9</accession>
<feature type="domain" description="UDP-N-acetylglucosamine 2-epimerase" evidence="4">
    <location>
        <begin position="7"/>
        <end position="170"/>
    </location>
</feature>
<name>A0AAW2Z4H9_9EUKA</name>
<evidence type="ECO:0000256" key="3">
    <source>
        <dbReference type="ARBA" id="ARBA00038858"/>
    </source>
</evidence>
<dbReference type="AlphaFoldDB" id="A0AAW2Z4H9"/>
<comment type="caution">
    <text evidence="5">The sequence shown here is derived from an EMBL/GenBank/DDBJ whole genome shotgun (WGS) entry which is preliminary data.</text>
</comment>
<keyword evidence="6" id="KW-1185">Reference proteome</keyword>
<comment type="similarity">
    <text evidence="2">Belongs to the UDP-N-acetylglucosamine 2-epimerase family.</text>
</comment>
<evidence type="ECO:0000256" key="2">
    <source>
        <dbReference type="ARBA" id="ARBA00038209"/>
    </source>
</evidence>
<proteinExistence type="inferred from homology"/>
<organism evidence="5 6">
    <name type="scientific">Acrasis kona</name>
    <dbReference type="NCBI Taxonomy" id="1008807"/>
    <lineage>
        <taxon>Eukaryota</taxon>
        <taxon>Discoba</taxon>
        <taxon>Heterolobosea</taxon>
        <taxon>Tetramitia</taxon>
        <taxon>Eutetramitia</taxon>
        <taxon>Acrasidae</taxon>
        <taxon>Acrasis</taxon>
    </lineage>
</organism>
<evidence type="ECO:0000256" key="1">
    <source>
        <dbReference type="ARBA" id="ARBA00023235"/>
    </source>
</evidence>
<keyword evidence="1" id="KW-0413">Isomerase</keyword>
<dbReference type="Gene3D" id="3.40.50.2000">
    <property type="entry name" value="Glycogen Phosphorylase B"/>
    <property type="match status" value="2"/>
</dbReference>
<dbReference type="PANTHER" id="PTHR43174:SF2">
    <property type="entry name" value="UDP-N-ACETYLGLUCOSAMINE 2-EPIMERASE"/>
    <property type="match status" value="1"/>
</dbReference>
<dbReference type="EMBL" id="JAOPGA020000973">
    <property type="protein sequence ID" value="KAL0483666.1"/>
    <property type="molecule type" value="Genomic_DNA"/>
</dbReference>
<dbReference type="GO" id="GO:0008761">
    <property type="term" value="F:UDP-N-acetylglucosamine 2-epimerase activity"/>
    <property type="evidence" value="ECO:0007669"/>
    <property type="project" value="UniProtKB-EC"/>
</dbReference>
<evidence type="ECO:0000259" key="4">
    <source>
        <dbReference type="Pfam" id="PF02350"/>
    </source>
</evidence>
<sequence length="180" mass="19976">MIVNFKKSIKNAKIILVTMHRRENIDFFGDMCDAIIDISKKYVDNAMVILPVHLNPNVKNVVTKKLFGIKNVKIVNPIPYDVFPHVILESHVIMTDSGGIQEEASSIGKPVILMRATTERPEGTFQGSIKQIGTNRQEIIDACTEAISMNKAELSSNLFGDGQASVRIAENNKFASNECE</sequence>
<dbReference type="PANTHER" id="PTHR43174">
    <property type="entry name" value="UDP-N-ACETYLGLUCOSAMINE 2-EPIMERASE"/>
    <property type="match status" value="1"/>
</dbReference>
<gene>
    <name evidence="5" type="ORF">AKO1_013912</name>
</gene>
<dbReference type="Pfam" id="PF02350">
    <property type="entry name" value="Epimerase_2"/>
    <property type="match status" value="1"/>
</dbReference>
<protein>
    <recommendedName>
        <fullName evidence="3">UDP-N-acetylglucosamine 2-epimerase (non-hydrolyzing)</fullName>
        <ecNumber evidence="3">5.1.3.14</ecNumber>
    </recommendedName>
</protein>
<dbReference type="SUPFAM" id="SSF53756">
    <property type="entry name" value="UDP-Glycosyltransferase/glycogen phosphorylase"/>
    <property type="match status" value="1"/>
</dbReference>
<dbReference type="Proteomes" id="UP001431209">
    <property type="component" value="Unassembled WGS sequence"/>
</dbReference>
<dbReference type="InterPro" id="IPR029767">
    <property type="entry name" value="WecB-like"/>
</dbReference>
<dbReference type="EC" id="5.1.3.14" evidence="3"/>
<dbReference type="InterPro" id="IPR003331">
    <property type="entry name" value="UDP_GlcNAc_Epimerase_2_dom"/>
</dbReference>
<evidence type="ECO:0000313" key="5">
    <source>
        <dbReference type="EMBL" id="KAL0483666.1"/>
    </source>
</evidence>